<reference evidence="2 3" key="1">
    <citation type="journal article" date="2019" name="Mol. Ecol. Resour.">
        <title>Improving Illumina assemblies with Hi-C and long reads: an example with the North African dromedary.</title>
        <authorList>
            <person name="Elbers J.P."/>
            <person name="Rogers M.F."/>
            <person name="Perelman P.L."/>
            <person name="Proskuryakova A.A."/>
            <person name="Serdyukova N.A."/>
            <person name="Johnson W.E."/>
            <person name="Horin P."/>
            <person name="Corander J."/>
            <person name="Murphy D."/>
            <person name="Burger P.A."/>
        </authorList>
    </citation>
    <scope>NUCLEOTIDE SEQUENCE [LARGE SCALE GENOMIC DNA]</scope>
    <source>
        <strain evidence="2">Drom800</strain>
        <tissue evidence="2">Blood</tissue>
    </source>
</reference>
<organism evidence="2 3">
    <name type="scientific">Camelus dromedarius</name>
    <name type="common">Dromedary</name>
    <name type="synonym">Arabian camel</name>
    <dbReference type="NCBI Taxonomy" id="9838"/>
    <lineage>
        <taxon>Eukaryota</taxon>
        <taxon>Metazoa</taxon>
        <taxon>Chordata</taxon>
        <taxon>Craniata</taxon>
        <taxon>Vertebrata</taxon>
        <taxon>Euteleostomi</taxon>
        <taxon>Mammalia</taxon>
        <taxon>Eutheria</taxon>
        <taxon>Laurasiatheria</taxon>
        <taxon>Artiodactyla</taxon>
        <taxon>Tylopoda</taxon>
        <taxon>Camelidae</taxon>
        <taxon>Camelus</taxon>
    </lineage>
</organism>
<keyword evidence="3" id="KW-1185">Reference proteome</keyword>
<dbReference type="AlphaFoldDB" id="A0A5N4CWL5"/>
<comment type="caution">
    <text evidence="2">The sequence shown here is derived from an EMBL/GenBank/DDBJ whole genome shotgun (WGS) entry which is preliminary data.</text>
</comment>
<feature type="domain" description="Histidine N-acetyltransferase C-terminal" evidence="1">
    <location>
        <begin position="116"/>
        <end position="157"/>
    </location>
</feature>
<dbReference type="GO" id="GO:0016740">
    <property type="term" value="F:transferase activity"/>
    <property type="evidence" value="ECO:0007669"/>
    <property type="project" value="UniProtKB-KW"/>
</dbReference>
<dbReference type="PANTHER" id="PTHR47403">
    <property type="entry name" value="LOC100145250 PROTEIN"/>
    <property type="match status" value="1"/>
</dbReference>
<proteinExistence type="predicted"/>
<accession>A0A5N4CWL5</accession>
<evidence type="ECO:0000259" key="1">
    <source>
        <dbReference type="Pfam" id="PF24066"/>
    </source>
</evidence>
<keyword evidence="2" id="KW-0808">Transferase</keyword>
<gene>
    <name evidence="2" type="ORF">Cadr_000023697</name>
</gene>
<dbReference type="PANTHER" id="PTHR47403:SF3">
    <property type="entry name" value="N-ACETYLTRANSFERASE 16-RELATED"/>
    <property type="match status" value="1"/>
</dbReference>
<evidence type="ECO:0000313" key="3">
    <source>
        <dbReference type="Proteomes" id="UP000299084"/>
    </source>
</evidence>
<dbReference type="InterPro" id="IPR056483">
    <property type="entry name" value="Hisat_C"/>
</dbReference>
<name>A0A5N4CWL5_CAMDR</name>
<dbReference type="Pfam" id="PF24066">
    <property type="entry name" value="Hisat_C"/>
    <property type="match status" value="1"/>
</dbReference>
<protein>
    <submittedName>
        <fullName evidence="2">Putative N-acetyltransferase 16</fullName>
    </submittedName>
</protein>
<sequence>MHVIDVGETALVEGLRVAPRERGKGVAGLLGHFYSQSVKRQHPGVKVALLTRDNQLGPQELKKYRLIAKQSSSVGGARLAALRASGIFSPLPTGAVSEAGSDMACLLMSPSVQRDDREGTGRYLYIDAFGSDGAQVQSQLLWHLQSQAPRLVRLNVCARSCWRLSCCRSWLTSARSPDSPASTVF</sequence>
<dbReference type="Proteomes" id="UP000299084">
    <property type="component" value="Unassembled WGS sequence"/>
</dbReference>
<dbReference type="EMBL" id="JWIN03000018">
    <property type="protein sequence ID" value="KAB1263231.1"/>
    <property type="molecule type" value="Genomic_DNA"/>
</dbReference>
<evidence type="ECO:0000313" key="2">
    <source>
        <dbReference type="EMBL" id="KAB1263231.1"/>
    </source>
</evidence>